<gene>
    <name evidence="1" type="ORF">BO71DRAFT_403369</name>
</gene>
<organism evidence="1 2">
    <name type="scientific">Aspergillus ellipticus CBS 707.79</name>
    <dbReference type="NCBI Taxonomy" id="1448320"/>
    <lineage>
        <taxon>Eukaryota</taxon>
        <taxon>Fungi</taxon>
        <taxon>Dikarya</taxon>
        <taxon>Ascomycota</taxon>
        <taxon>Pezizomycotina</taxon>
        <taxon>Eurotiomycetes</taxon>
        <taxon>Eurotiomycetidae</taxon>
        <taxon>Eurotiales</taxon>
        <taxon>Aspergillaceae</taxon>
        <taxon>Aspergillus</taxon>
        <taxon>Aspergillus subgen. Circumdati</taxon>
    </lineage>
</organism>
<dbReference type="Proteomes" id="UP000247810">
    <property type="component" value="Unassembled WGS sequence"/>
</dbReference>
<keyword evidence="2" id="KW-1185">Reference proteome</keyword>
<proteinExistence type="predicted"/>
<name>A0A319DDG4_9EURO</name>
<dbReference type="STRING" id="1448320.A0A319DDG4"/>
<dbReference type="AlphaFoldDB" id="A0A319DDG4"/>
<dbReference type="OrthoDB" id="2943660at2759"/>
<dbReference type="VEuPathDB" id="FungiDB:BO71DRAFT_403369"/>
<dbReference type="EMBL" id="KZ826050">
    <property type="protein sequence ID" value="PYH89073.1"/>
    <property type="molecule type" value="Genomic_DNA"/>
</dbReference>
<reference evidence="1 2" key="1">
    <citation type="submission" date="2018-02" db="EMBL/GenBank/DDBJ databases">
        <title>The genomes of Aspergillus section Nigri reveals drivers in fungal speciation.</title>
        <authorList>
            <consortium name="DOE Joint Genome Institute"/>
            <person name="Vesth T.C."/>
            <person name="Nybo J."/>
            <person name="Theobald S."/>
            <person name="Brandl J."/>
            <person name="Frisvad J.C."/>
            <person name="Nielsen K.F."/>
            <person name="Lyhne E.K."/>
            <person name="Kogle M.E."/>
            <person name="Kuo A."/>
            <person name="Riley R."/>
            <person name="Clum A."/>
            <person name="Nolan M."/>
            <person name="Lipzen A."/>
            <person name="Salamov A."/>
            <person name="Henrissat B."/>
            <person name="Wiebenga A."/>
            <person name="De vries R.P."/>
            <person name="Grigoriev I.V."/>
            <person name="Mortensen U.H."/>
            <person name="Andersen M.R."/>
            <person name="Baker S.E."/>
        </authorList>
    </citation>
    <scope>NUCLEOTIDE SEQUENCE [LARGE SCALE GENOMIC DNA]</scope>
    <source>
        <strain evidence="1 2">CBS 707.79</strain>
    </source>
</reference>
<accession>A0A319DDG4</accession>
<evidence type="ECO:0000313" key="1">
    <source>
        <dbReference type="EMBL" id="PYH89073.1"/>
    </source>
</evidence>
<sequence>MLASSYFLCCRFILAQWRLSQQASYRLYLSLVLKVLERMARDQARLPQIHQDVIDQELARDWQEEGGDPSFLVSTEYCFLV</sequence>
<protein>
    <submittedName>
        <fullName evidence="1">Uncharacterized protein</fullName>
    </submittedName>
</protein>
<evidence type="ECO:0000313" key="2">
    <source>
        <dbReference type="Proteomes" id="UP000247810"/>
    </source>
</evidence>